<evidence type="ECO:0000313" key="3">
    <source>
        <dbReference type="Proteomes" id="UP000185783"/>
    </source>
</evidence>
<evidence type="ECO:0000256" key="1">
    <source>
        <dbReference type="SAM" id="SignalP"/>
    </source>
</evidence>
<dbReference type="AlphaFoldDB" id="A0A1U7JJ63"/>
<name>A0A1U7JJ63_9HYPH</name>
<evidence type="ECO:0000313" key="2">
    <source>
        <dbReference type="EMBL" id="OKL44734.1"/>
    </source>
</evidence>
<dbReference type="Proteomes" id="UP000185783">
    <property type="component" value="Unassembled WGS sequence"/>
</dbReference>
<keyword evidence="3" id="KW-1185">Reference proteome</keyword>
<sequence length="314" mass="35509">MKIKSSFITVAALLMTTTAFASDLSYSTPSEASISVGSIDYFIEGKKGPSEKGNQACEDGLFFNDHYLAVFDGATDKAGKKYDGRKGGRVARDIILSVFETLPPNTAPTEVLAKINEAYAEFYAQHPDIDYKNDKIYRPTSTLTYYDLDNDVLVSVGDSKARIDGEEYGEPSKLVDDLNGYLRAYVIEKLQLSDDQIRENDWGRYYIMPLLKRQFEFQNNPDAPEHFQFWAIDGFEVPEDKLLVYEFDEKPEVIELSSDGYRYPEAASIESYEADLAKLLKEDPLMKKISKSTKGIKGDNVSFDDRAVLIFNRK</sequence>
<feature type="chain" id="PRO_5010533918" description="PPM-type phosphatase domain-containing protein" evidence="1">
    <location>
        <begin position="22"/>
        <end position="314"/>
    </location>
</feature>
<keyword evidence="1" id="KW-0732">Signal</keyword>
<dbReference type="Gene3D" id="3.60.40.10">
    <property type="entry name" value="PPM-type phosphatase domain"/>
    <property type="match status" value="1"/>
</dbReference>
<proteinExistence type="predicted"/>
<dbReference type="SUPFAM" id="SSF81606">
    <property type="entry name" value="PP2C-like"/>
    <property type="match status" value="1"/>
</dbReference>
<dbReference type="STRING" id="197461.A3843_06540"/>
<reference evidence="2 3" key="1">
    <citation type="submission" date="2016-03" db="EMBL/GenBank/DDBJ databases">
        <title>Genome sequence of Nesiotobacter sp. nov., a moderately halophilic alphaproteobacterium isolated from the Yellow Sea, China.</title>
        <authorList>
            <person name="Zhang G."/>
            <person name="Zhang R."/>
        </authorList>
    </citation>
    <scope>NUCLEOTIDE SEQUENCE [LARGE SCALE GENOMIC DNA]</scope>
    <source>
        <strain evidence="2 3">WB1-6</strain>
    </source>
</reference>
<dbReference type="EMBL" id="LVVZ01000011">
    <property type="protein sequence ID" value="OKL44734.1"/>
    <property type="molecule type" value="Genomic_DNA"/>
</dbReference>
<gene>
    <name evidence="2" type="ORF">A3843_06540</name>
</gene>
<organism evidence="2 3">
    <name type="scientific">Pseudovibrio exalbescens</name>
    <dbReference type="NCBI Taxonomy" id="197461"/>
    <lineage>
        <taxon>Bacteria</taxon>
        <taxon>Pseudomonadati</taxon>
        <taxon>Pseudomonadota</taxon>
        <taxon>Alphaproteobacteria</taxon>
        <taxon>Hyphomicrobiales</taxon>
        <taxon>Stappiaceae</taxon>
        <taxon>Pseudovibrio</taxon>
    </lineage>
</organism>
<accession>A0A1U7JJ63</accession>
<dbReference type="OrthoDB" id="508128at2"/>
<evidence type="ECO:0008006" key="4">
    <source>
        <dbReference type="Google" id="ProtNLM"/>
    </source>
</evidence>
<dbReference type="RefSeq" id="WP_028482002.1">
    <property type="nucleotide sequence ID" value="NZ_LVVZ01000011.1"/>
</dbReference>
<protein>
    <recommendedName>
        <fullName evidence="4">PPM-type phosphatase domain-containing protein</fullName>
    </recommendedName>
</protein>
<feature type="signal peptide" evidence="1">
    <location>
        <begin position="1"/>
        <end position="21"/>
    </location>
</feature>
<comment type="caution">
    <text evidence="2">The sequence shown here is derived from an EMBL/GenBank/DDBJ whole genome shotgun (WGS) entry which is preliminary data.</text>
</comment>
<dbReference type="InterPro" id="IPR036457">
    <property type="entry name" value="PPM-type-like_dom_sf"/>
</dbReference>